<name>A0A0L0BZR8_LUCCU</name>
<dbReference type="Proteomes" id="UP000037069">
    <property type="component" value="Unassembled WGS sequence"/>
</dbReference>
<comment type="caution">
    <text evidence="2">The sequence shown here is derived from an EMBL/GenBank/DDBJ whole genome shotgun (WGS) entry which is preliminary data.</text>
</comment>
<protein>
    <submittedName>
        <fullName evidence="2">Uncharacterized protein</fullName>
    </submittedName>
</protein>
<proteinExistence type="predicted"/>
<feature type="compositionally biased region" description="Basic residues" evidence="1">
    <location>
        <begin position="17"/>
        <end position="26"/>
    </location>
</feature>
<evidence type="ECO:0000313" key="3">
    <source>
        <dbReference type="Proteomes" id="UP000037069"/>
    </source>
</evidence>
<accession>A0A0L0BZR8</accession>
<dbReference type="OrthoDB" id="8052636at2759"/>
<feature type="region of interest" description="Disordered" evidence="1">
    <location>
        <begin position="17"/>
        <end position="47"/>
    </location>
</feature>
<evidence type="ECO:0000256" key="1">
    <source>
        <dbReference type="SAM" id="MobiDB-lite"/>
    </source>
</evidence>
<keyword evidence="3" id="KW-1185">Reference proteome</keyword>
<gene>
    <name evidence="2" type="ORF">FF38_12929</name>
</gene>
<evidence type="ECO:0000313" key="2">
    <source>
        <dbReference type="EMBL" id="KNC25545.1"/>
    </source>
</evidence>
<dbReference type="AlphaFoldDB" id="A0A0L0BZR8"/>
<reference evidence="2 3" key="1">
    <citation type="journal article" date="2015" name="Nat. Commun.">
        <title>Lucilia cuprina genome unlocks parasitic fly biology to underpin future interventions.</title>
        <authorList>
            <person name="Anstead C.A."/>
            <person name="Korhonen P.K."/>
            <person name="Young N.D."/>
            <person name="Hall R.S."/>
            <person name="Jex A.R."/>
            <person name="Murali S.C."/>
            <person name="Hughes D.S."/>
            <person name="Lee S.F."/>
            <person name="Perry T."/>
            <person name="Stroehlein A.J."/>
            <person name="Ansell B.R."/>
            <person name="Breugelmans B."/>
            <person name="Hofmann A."/>
            <person name="Qu J."/>
            <person name="Dugan S."/>
            <person name="Lee S.L."/>
            <person name="Chao H."/>
            <person name="Dinh H."/>
            <person name="Han Y."/>
            <person name="Doddapaneni H.V."/>
            <person name="Worley K.C."/>
            <person name="Muzny D.M."/>
            <person name="Ioannidis P."/>
            <person name="Waterhouse R.M."/>
            <person name="Zdobnov E.M."/>
            <person name="James P.J."/>
            <person name="Bagnall N.H."/>
            <person name="Kotze A.C."/>
            <person name="Gibbs R.A."/>
            <person name="Richards S."/>
            <person name="Batterham P."/>
            <person name="Gasser R.B."/>
        </authorList>
    </citation>
    <scope>NUCLEOTIDE SEQUENCE [LARGE SCALE GENOMIC DNA]</scope>
    <source>
        <strain evidence="2 3">LS</strain>
        <tissue evidence="2">Full body</tissue>
    </source>
</reference>
<dbReference type="EMBL" id="JRES01001097">
    <property type="protein sequence ID" value="KNC25545.1"/>
    <property type="molecule type" value="Genomic_DNA"/>
</dbReference>
<sequence length="167" mass="18663">MNNNEISLNSSLNKTCSMKHHTRHSFHLSETTIEEEESPPENDKMLPHLKRNTPILFSTNRGLHLRTTTNANTTATPTPHTVNSMSSHNTSRASVINSSYNMTFCDLERWSTNRANTISLEDTFTIPKPPVVPSSAASGSLASNSLRFLPHKSTSVRFNGYSRFDVE</sequence>
<organism evidence="2 3">
    <name type="scientific">Lucilia cuprina</name>
    <name type="common">Green bottle fly</name>
    <name type="synonym">Australian sheep blowfly</name>
    <dbReference type="NCBI Taxonomy" id="7375"/>
    <lineage>
        <taxon>Eukaryota</taxon>
        <taxon>Metazoa</taxon>
        <taxon>Ecdysozoa</taxon>
        <taxon>Arthropoda</taxon>
        <taxon>Hexapoda</taxon>
        <taxon>Insecta</taxon>
        <taxon>Pterygota</taxon>
        <taxon>Neoptera</taxon>
        <taxon>Endopterygota</taxon>
        <taxon>Diptera</taxon>
        <taxon>Brachycera</taxon>
        <taxon>Muscomorpha</taxon>
        <taxon>Oestroidea</taxon>
        <taxon>Calliphoridae</taxon>
        <taxon>Luciliinae</taxon>
        <taxon>Lucilia</taxon>
    </lineage>
</organism>